<evidence type="ECO:0000256" key="4">
    <source>
        <dbReference type="ARBA" id="ARBA00022729"/>
    </source>
</evidence>
<evidence type="ECO:0000256" key="2">
    <source>
        <dbReference type="ARBA" id="ARBA00022505"/>
    </source>
</evidence>
<reference evidence="8" key="1">
    <citation type="submission" date="2015-04" db="EMBL/GenBank/DDBJ databases">
        <authorList>
            <person name="Syromyatnikov M.Y."/>
            <person name="Popov V.N."/>
        </authorList>
    </citation>
    <scope>NUCLEOTIDE SEQUENCE</scope>
    <source>
        <strain evidence="8">MO-1</strain>
    </source>
</reference>
<feature type="chain" id="PRO_5013227129" evidence="7">
    <location>
        <begin position="21"/>
        <end position="245"/>
    </location>
</feature>
<dbReference type="InterPro" id="IPR005950">
    <property type="entry name" value="ModA"/>
</dbReference>
<evidence type="ECO:0000256" key="3">
    <source>
        <dbReference type="ARBA" id="ARBA00022723"/>
    </source>
</evidence>
<dbReference type="PIRSF" id="PIRSF004846">
    <property type="entry name" value="ModA"/>
    <property type="match status" value="1"/>
</dbReference>
<dbReference type="AlphaFoldDB" id="A0A1S7LFJ3"/>
<protein>
    <submittedName>
        <fullName evidence="8">Molybdenum ABC transporter (Substrate-binding protein)</fullName>
    </submittedName>
</protein>
<comment type="subunit">
    <text evidence="5">The complex is composed of two ATP-binding proteins (ModC), two transmembrane proteins (ModB) and a solute-binding protein (ModA).</text>
</comment>
<dbReference type="Pfam" id="PF13531">
    <property type="entry name" value="SBP_bac_11"/>
    <property type="match status" value="1"/>
</dbReference>
<keyword evidence="4 7" id="KW-0732">Signal</keyword>
<evidence type="ECO:0000256" key="1">
    <source>
        <dbReference type="ARBA" id="ARBA00009175"/>
    </source>
</evidence>
<dbReference type="GO" id="GO:1901359">
    <property type="term" value="F:tungstate binding"/>
    <property type="evidence" value="ECO:0007669"/>
    <property type="project" value="UniProtKB-ARBA"/>
</dbReference>
<organism evidence="8">
    <name type="scientific">Magnetococcus massalia (strain MO-1)</name>
    <dbReference type="NCBI Taxonomy" id="451514"/>
    <lineage>
        <taxon>Bacteria</taxon>
        <taxon>Pseudomonadati</taxon>
        <taxon>Pseudomonadota</taxon>
        <taxon>Magnetococcia</taxon>
        <taxon>Magnetococcales</taxon>
        <taxon>Magnetococcaceae</taxon>
        <taxon>Magnetococcus</taxon>
    </lineage>
</organism>
<dbReference type="PANTHER" id="PTHR30632:SF14">
    <property type="entry name" value="TUNGSTATE_MOLYBDATE_CHROMATE-BINDING PROTEIN MODA"/>
    <property type="match status" value="1"/>
</dbReference>
<feature type="binding site" evidence="6">
    <location>
        <position position="164"/>
    </location>
    <ligand>
        <name>molybdate</name>
        <dbReference type="ChEBI" id="CHEBI:36264"/>
    </ligand>
</feature>
<evidence type="ECO:0000256" key="5">
    <source>
        <dbReference type="ARBA" id="ARBA00062515"/>
    </source>
</evidence>
<gene>
    <name evidence="8" type="primary">modA</name>
    <name evidence="8" type="ORF">MAGMO_0374</name>
</gene>
<dbReference type="Gene3D" id="3.40.190.10">
    <property type="entry name" value="Periplasmic binding protein-like II"/>
    <property type="match status" value="2"/>
</dbReference>
<dbReference type="InterPro" id="IPR044084">
    <property type="entry name" value="AvModA-like_subst-bd"/>
</dbReference>
<keyword evidence="2 6" id="KW-0500">Molybdenum</keyword>
<dbReference type="NCBIfam" id="TIGR01256">
    <property type="entry name" value="modA"/>
    <property type="match status" value="1"/>
</dbReference>
<keyword evidence="3 6" id="KW-0479">Metal-binding</keyword>
<comment type="similarity">
    <text evidence="1">Belongs to the bacterial solute-binding protein ModA family.</text>
</comment>
<evidence type="ECO:0000256" key="7">
    <source>
        <dbReference type="SAM" id="SignalP"/>
    </source>
</evidence>
<dbReference type="GO" id="GO:0046872">
    <property type="term" value="F:metal ion binding"/>
    <property type="evidence" value="ECO:0007669"/>
    <property type="project" value="UniProtKB-KW"/>
</dbReference>
<dbReference type="InterPro" id="IPR050682">
    <property type="entry name" value="ModA/WtpA"/>
</dbReference>
<accession>A0A1S7LFJ3</accession>
<dbReference type="CDD" id="cd13539">
    <property type="entry name" value="PBP2_AvModA"/>
    <property type="match status" value="1"/>
</dbReference>
<sequence length="245" mass="26524">MLLRLLPLICMLLLASPVQAGRVHVAVAANFTQAAKEISRAFSEKSGHHSVVSYGSTGKLYTQIIYGAPFQIFLAADAVRPERLEKEGKSVPGRRFTYAIGKLALWSKEPDRISDSPSALKGSFRRLALANPKTAPYGAAALEVLQELGLDKQLRSKMIRGDNVAQTYQFVATGNAQLGFVALAQVKSRGGGSHWEIPQSMYTPIKQQVVLLKKGQGVAAAEAFMAFLRGAEAQAIMKKFGYGVE</sequence>
<dbReference type="FunFam" id="3.40.190.10:FF:000035">
    <property type="entry name" value="Molybdate ABC transporter substrate-binding protein"/>
    <property type="match status" value="1"/>
</dbReference>
<feature type="signal peptide" evidence="7">
    <location>
        <begin position="1"/>
        <end position="20"/>
    </location>
</feature>
<feature type="binding site" evidence="6">
    <location>
        <position position="57"/>
    </location>
    <ligand>
        <name>molybdate</name>
        <dbReference type="ChEBI" id="CHEBI:36264"/>
    </ligand>
</feature>
<dbReference type="SUPFAM" id="SSF53850">
    <property type="entry name" value="Periplasmic binding protein-like II"/>
    <property type="match status" value="1"/>
</dbReference>
<evidence type="ECO:0000313" key="8">
    <source>
        <dbReference type="EMBL" id="CRH04586.1"/>
    </source>
</evidence>
<evidence type="ECO:0000256" key="6">
    <source>
        <dbReference type="PIRSR" id="PIRSR004846-1"/>
    </source>
</evidence>
<dbReference type="GO" id="GO:0015689">
    <property type="term" value="P:molybdate ion transport"/>
    <property type="evidence" value="ECO:0007669"/>
    <property type="project" value="InterPro"/>
</dbReference>
<dbReference type="EMBL" id="LO017727">
    <property type="protein sequence ID" value="CRH04586.1"/>
    <property type="molecule type" value="Genomic_DNA"/>
</dbReference>
<name>A0A1S7LFJ3_MAGMO</name>
<dbReference type="GO" id="GO:0030973">
    <property type="term" value="F:molybdate ion binding"/>
    <property type="evidence" value="ECO:0007669"/>
    <property type="project" value="InterPro"/>
</dbReference>
<dbReference type="PANTHER" id="PTHR30632">
    <property type="entry name" value="MOLYBDATE-BINDING PERIPLASMIC PROTEIN"/>
    <property type="match status" value="1"/>
</dbReference>
<proteinExistence type="inferred from homology"/>